<dbReference type="PRINTS" id="PR00778">
    <property type="entry name" value="HTHARSR"/>
</dbReference>
<evidence type="ECO:0000313" key="6">
    <source>
        <dbReference type="Proteomes" id="UP000228528"/>
    </source>
</evidence>
<dbReference type="NCBIfam" id="NF033788">
    <property type="entry name" value="HTH_metalloreg"/>
    <property type="match status" value="1"/>
</dbReference>
<dbReference type="CDD" id="cd00090">
    <property type="entry name" value="HTH_ARSR"/>
    <property type="match status" value="1"/>
</dbReference>
<feature type="domain" description="HTH arsR-type" evidence="4">
    <location>
        <begin position="15"/>
        <end position="108"/>
    </location>
</feature>
<dbReference type="EMBL" id="PFBW01000029">
    <property type="protein sequence ID" value="PIR77782.1"/>
    <property type="molecule type" value="Genomic_DNA"/>
</dbReference>
<dbReference type="SUPFAM" id="SSF46785">
    <property type="entry name" value="Winged helix' DNA-binding domain"/>
    <property type="match status" value="1"/>
</dbReference>
<dbReference type="Gene3D" id="1.10.10.10">
    <property type="entry name" value="Winged helix-like DNA-binding domain superfamily/Winged helix DNA-binding domain"/>
    <property type="match status" value="1"/>
</dbReference>
<dbReference type="PANTHER" id="PTHR33154:SF33">
    <property type="entry name" value="TRANSCRIPTIONAL REPRESSOR SDPR"/>
    <property type="match status" value="1"/>
</dbReference>
<keyword evidence="3" id="KW-0804">Transcription</keyword>
<keyword evidence="2" id="KW-0238">DNA-binding</keyword>
<keyword evidence="1" id="KW-0805">Transcription regulation</keyword>
<protein>
    <recommendedName>
        <fullName evidence="4">HTH arsR-type domain-containing protein</fullName>
    </recommendedName>
</protein>
<comment type="caution">
    <text evidence="5">The sequence shown here is derived from an EMBL/GenBank/DDBJ whole genome shotgun (WGS) entry which is preliminary data.</text>
</comment>
<dbReference type="AlphaFoldDB" id="A0A2M6P226"/>
<dbReference type="InterPro" id="IPR011991">
    <property type="entry name" value="ArsR-like_HTH"/>
</dbReference>
<sequence length="108" mass="12578">MLDKKDLQKIQKEFLKHNGVLPDIFDALSDTVRYQIFRVLQKYKDLCVTDIAHIFDISVPAASQQLKILETNELVHKQRMGQMTCYRINKKNPVGNAIIKLIKKHSKK</sequence>
<evidence type="ECO:0000313" key="5">
    <source>
        <dbReference type="EMBL" id="PIR77782.1"/>
    </source>
</evidence>
<dbReference type="GO" id="GO:0003700">
    <property type="term" value="F:DNA-binding transcription factor activity"/>
    <property type="evidence" value="ECO:0007669"/>
    <property type="project" value="InterPro"/>
</dbReference>
<dbReference type="InterPro" id="IPR051081">
    <property type="entry name" value="HTH_MetalResp_TranReg"/>
</dbReference>
<accession>A0A2M6P226</accession>
<dbReference type="SMART" id="SM00418">
    <property type="entry name" value="HTH_ARSR"/>
    <property type="match status" value="1"/>
</dbReference>
<dbReference type="Proteomes" id="UP000228528">
    <property type="component" value="Unassembled WGS sequence"/>
</dbReference>
<evidence type="ECO:0000256" key="1">
    <source>
        <dbReference type="ARBA" id="ARBA00023015"/>
    </source>
</evidence>
<reference evidence="6" key="1">
    <citation type="submission" date="2017-09" db="EMBL/GenBank/DDBJ databases">
        <title>Depth-based differentiation of microbial function through sediment-hosted aquifers and enrichment of novel symbionts in the deep terrestrial subsurface.</title>
        <authorList>
            <person name="Probst A.J."/>
            <person name="Ladd B."/>
            <person name="Jarett J.K."/>
            <person name="Geller-Mcgrath D.E."/>
            <person name="Sieber C.M.K."/>
            <person name="Emerson J.B."/>
            <person name="Anantharaman K."/>
            <person name="Thomas B.C."/>
            <person name="Malmstrom R."/>
            <person name="Stieglmeier M."/>
            <person name="Klingl A."/>
            <person name="Woyke T."/>
            <person name="Ryan C.M."/>
            <person name="Banfield J.F."/>
        </authorList>
    </citation>
    <scope>NUCLEOTIDE SEQUENCE [LARGE SCALE GENOMIC DNA]</scope>
</reference>
<dbReference type="PANTHER" id="PTHR33154">
    <property type="entry name" value="TRANSCRIPTIONAL REGULATOR, ARSR FAMILY"/>
    <property type="match status" value="1"/>
</dbReference>
<dbReference type="Pfam" id="PF01022">
    <property type="entry name" value="HTH_5"/>
    <property type="match status" value="1"/>
</dbReference>
<evidence type="ECO:0000256" key="3">
    <source>
        <dbReference type="ARBA" id="ARBA00023163"/>
    </source>
</evidence>
<dbReference type="PROSITE" id="PS50987">
    <property type="entry name" value="HTH_ARSR_2"/>
    <property type="match status" value="1"/>
</dbReference>
<gene>
    <name evidence="5" type="ORF">COU30_00615</name>
</gene>
<organism evidence="5 6">
    <name type="scientific">Candidatus Magasanikbacteria bacterium CG10_big_fil_rev_8_21_14_0_10_38_6</name>
    <dbReference type="NCBI Taxonomy" id="1974647"/>
    <lineage>
        <taxon>Bacteria</taxon>
        <taxon>Candidatus Magasanikiibacteriota</taxon>
    </lineage>
</organism>
<proteinExistence type="predicted"/>
<dbReference type="InterPro" id="IPR036390">
    <property type="entry name" value="WH_DNA-bd_sf"/>
</dbReference>
<evidence type="ECO:0000256" key="2">
    <source>
        <dbReference type="ARBA" id="ARBA00023125"/>
    </source>
</evidence>
<evidence type="ECO:0000259" key="4">
    <source>
        <dbReference type="PROSITE" id="PS50987"/>
    </source>
</evidence>
<dbReference type="InterPro" id="IPR001845">
    <property type="entry name" value="HTH_ArsR_DNA-bd_dom"/>
</dbReference>
<dbReference type="InterPro" id="IPR036388">
    <property type="entry name" value="WH-like_DNA-bd_sf"/>
</dbReference>
<name>A0A2M6P226_9BACT</name>
<dbReference type="GO" id="GO:0003677">
    <property type="term" value="F:DNA binding"/>
    <property type="evidence" value="ECO:0007669"/>
    <property type="project" value="UniProtKB-KW"/>
</dbReference>